<dbReference type="Proteomes" id="UP001431221">
    <property type="component" value="Unassembled WGS sequence"/>
</dbReference>
<sequence length="210" mass="23235">MAWRAGNIVLNPSPNAAQARCLAETHIGLPEVLESRIQPPVPTPAPLGGWKIDGWVAWHWIEGEPAPERAGEILLAARTYHDLLAHMLYDPVFQERDDPWARADRVAWGEAMPDYPAEYMAMLAPVFAEPVPELAVQRLHGDLTGNVVFAPDVAPGIIDATLYWRPPAFAEAVILVDQGWFAPYIDLTPFADTPELATMVPLAARRRFAD</sequence>
<evidence type="ECO:0000313" key="2">
    <source>
        <dbReference type="Proteomes" id="UP001431221"/>
    </source>
</evidence>
<dbReference type="RefSeq" id="WP_248160145.1">
    <property type="nucleotide sequence ID" value="NZ_JALNMJ010000045.1"/>
</dbReference>
<name>A0ABT0H398_9HYPH</name>
<evidence type="ECO:0008006" key="3">
    <source>
        <dbReference type="Google" id="ProtNLM"/>
    </source>
</evidence>
<accession>A0ABT0H398</accession>
<comment type="caution">
    <text evidence="1">The sequence shown here is derived from an EMBL/GenBank/DDBJ whole genome shotgun (WGS) entry which is preliminary data.</text>
</comment>
<dbReference type="SUPFAM" id="SSF56112">
    <property type="entry name" value="Protein kinase-like (PK-like)"/>
    <property type="match status" value="1"/>
</dbReference>
<proteinExistence type="predicted"/>
<gene>
    <name evidence="1" type="ORF">M0H32_28760</name>
</gene>
<protein>
    <recommendedName>
        <fullName evidence="3">Aminoglycoside phosphotransferase</fullName>
    </recommendedName>
</protein>
<evidence type="ECO:0000313" key="1">
    <source>
        <dbReference type="EMBL" id="MCK7616159.1"/>
    </source>
</evidence>
<keyword evidence="2" id="KW-1185">Reference proteome</keyword>
<dbReference type="InterPro" id="IPR011009">
    <property type="entry name" value="Kinase-like_dom_sf"/>
</dbReference>
<organism evidence="1 2">
    <name type="scientific">Roseibium sediminicola</name>
    <dbReference type="NCBI Taxonomy" id="2933272"/>
    <lineage>
        <taxon>Bacteria</taxon>
        <taxon>Pseudomonadati</taxon>
        <taxon>Pseudomonadota</taxon>
        <taxon>Alphaproteobacteria</taxon>
        <taxon>Hyphomicrobiales</taxon>
        <taxon>Stappiaceae</taxon>
        <taxon>Roseibium</taxon>
    </lineage>
</organism>
<reference evidence="1" key="1">
    <citation type="submission" date="2022-04" db="EMBL/GenBank/DDBJ databases">
        <title>Roseibium sp. CAU 1639 isolated from mud.</title>
        <authorList>
            <person name="Kim W."/>
        </authorList>
    </citation>
    <scope>NUCLEOTIDE SEQUENCE</scope>
    <source>
        <strain evidence="1">CAU 1639</strain>
    </source>
</reference>
<dbReference type="EMBL" id="JALNMJ010000045">
    <property type="protein sequence ID" value="MCK7616159.1"/>
    <property type="molecule type" value="Genomic_DNA"/>
</dbReference>